<reference evidence="4" key="1">
    <citation type="submission" date="2013-07" db="EMBL/GenBank/DDBJ databases">
        <title>The Genome Sequence of Cryptococcus bestiolae CBS10118.</title>
        <authorList>
            <consortium name="The Broad Institute Genome Sequencing Platform"/>
            <person name="Cuomo C."/>
            <person name="Litvintseva A."/>
            <person name="Chen Y."/>
            <person name="Heitman J."/>
            <person name="Sun S."/>
            <person name="Springer D."/>
            <person name="Dromer F."/>
            <person name="Young S.K."/>
            <person name="Zeng Q."/>
            <person name="Gargeya S."/>
            <person name="Fitzgerald M."/>
            <person name="Abouelleil A."/>
            <person name="Alvarado L."/>
            <person name="Berlin A.M."/>
            <person name="Chapman S.B."/>
            <person name="Dewar J."/>
            <person name="Goldberg J."/>
            <person name="Griggs A."/>
            <person name="Gujja S."/>
            <person name="Hansen M."/>
            <person name="Howarth C."/>
            <person name="Imamovic A."/>
            <person name="Larimer J."/>
            <person name="McCowan C."/>
            <person name="Murphy C."/>
            <person name="Pearson M."/>
            <person name="Priest M."/>
            <person name="Roberts A."/>
            <person name="Saif S."/>
            <person name="Shea T."/>
            <person name="Sykes S."/>
            <person name="Wortman J."/>
            <person name="Nusbaum C."/>
            <person name="Birren B."/>
        </authorList>
    </citation>
    <scope>NUCLEOTIDE SEQUENCE [LARGE SCALE GENOMIC DNA]</scope>
    <source>
        <strain evidence="4">CBS 10118</strain>
    </source>
</reference>
<dbReference type="SUPFAM" id="SSF48371">
    <property type="entry name" value="ARM repeat"/>
    <property type="match status" value="3"/>
</dbReference>
<reference evidence="5" key="4">
    <citation type="submission" date="2024-02" db="EMBL/GenBank/DDBJ databases">
        <title>Comparative genomics of Cryptococcus and Kwoniella reveals pathogenesis evolution and contrasting modes of karyotype evolution via chromosome fusion or intercentromeric recombination.</title>
        <authorList>
            <person name="Coelho M.A."/>
            <person name="David-Palma M."/>
            <person name="Shea T."/>
            <person name="Bowers K."/>
            <person name="McGinley-Smith S."/>
            <person name="Mohammad A.W."/>
            <person name="Gnirke A."/>
            <person name="Yurkov A.M."/>
            <person name="Nowrousian M."/>
            <person name="Sun S."/>
            <person name="Cuomo C.A."/>
            <person name="Heitman J."/>
        </authorList>
    </citation>
    <scope>NUCLEOTIDE SEQUENCE</scope>
    <source>
        <strain evidence="5">CBS 10118</strain>
    </source>
</reference>
<feature type="region of interest" description="Disordered" evidence="1">
    <location>
        <begin position="17"/>
        <end position="71"/>
    </location>
</feature>
<organism evidence="4">
    <name type="scientific">Kwoniella bestiolae CBS 10118</name>
    <dbReference type="NCBI Taxonomy" id="1296100"/>
    <lineage>
        <taxon>Eukaryota</taxon>
        <taxon>Fungi</taxon>
        <taxon>Dikarya</taxon>
        <taxon>Basidiomycota</taxon>
        <taxon>Agaricomycotina</taxon>
        <taxon>Tremellomycetes</taxon>
        <taxon>Tremellales</taxon>
        <taxon>Cryptococcaceae</taxon>
        <taxon>Kwoniella</taxon>
    </lineage>
</organism>
<dbReference type="GeneID" id="30213118"/>
<reference evidence="5" key="2">
    <citation type="submission" date="2013-07" db="EMBL/GenBank/DDBJ databases">
        <authorList>
            <consortium name="The Broad Institute Genome Sequencing Platform"/>
            <person name="Cuomo C."/>
            <person name="Litvintseva A."/>
            <person name="Chen Y."/>
            <person name="Heitman J."/>
            <person name="Sun S."/>
            <person name="Springer D."/>
            <person name="Dromer F."/>
            <person name="Young S.K."/>
            <person name="Zeng Q."/>
            <person name="Gargeya S."/>
            <person name="Fitzgerald M."/>
            <person name="Abouelleil A."/>
            <person name="Alvarado L."/>
            <person name="Berlin A.M."/>
            <person name="Chapman S.B."/>
            <person name="Dewar J."/>
            <person name="Goldberg J."/>
            <person name="Griggs A."/>
            <person name="Gujja S."/>
            <person name="Hansen M."/>
            <person name="Howarth C."/>
            <person name="Imamovic A."/>
            <person name="Larimer J."/>
            <person name="McCowan C."/>
            <person name="Murphy C."/>
            <person name="Pearson M."/>
            <person name="Priest M."/>
            <person name="Roberts A."/>
            <person name="Saif S."/>
            <person name="Shea T."/>
            <person name="Sykes S."/>
            <person name="Wortman J."/>
            <person name="Nusbaum C."/>
            <person name="Birren B."/>
        </authorList>
    </citation>
    <scope>NUCLEOTIDE SEQUENCE</scope>
    <source>
        <strain evidence="5">CBS 10118</strain>
    </source>
</reference>
<feature type="domain" description="MIF4G-like type 2" evidence="3">
    <location>
        <begin position="587"/>
        <end position="878"/>
    </location>
</feature>
<dbReference type="OrthoDB" id="10252707at2759"/>
<dbReference type="GO" id="GO:0006406">
    <property type="term" value="P:mRNA export from nucleus"/>
    <property type="evidence" value="ECO:0007669"/>
    <property type="project" value="InterPro"/>
</dbReference>
<evidence type="ECO:0000313" key="5">
    <source>
        <dbReference type="EMBL" id="WVW83418.1"/>
    </source>
</evidence>
<dbReference type="VEuPathDB" id="FungiDB:I302_08719"/>
<dbReference type="InterPro" id="IPR015174">
    <property type="entry name" value="MIF4G-like_typ-2"/>
</dbReference>
<dbReference type="GO" id="GO:0005634">
    <property type="term" value="C:nucleus"/>
    <property type="evidence" value="ECO:0007669"/>
    <property type="project" value="TreeGrafter"/>
</dbReference>
<feature type="compositionally biased region" description="Gly residues" evidence="1">
    <location>
        <begin position="50"/>
        <end position="59"/>
    </location>
</feature>
<dbReference type="InterPro" id="IPR027159">
    <property type="entry name" value="CBP80"/>
</dbReference>
<feature type="compositionally biased region" description="Gly residues" evidence="1">
    <location>
        <begin position="25"/>
        <end position="39"/>
    </location>
</feature>
<dbReference type="PANTHER" id="PTHR12412:SF2">
    <property type="entry name" value="NUCLEAR CAP-BINDING PROTEIN SUBUNIT 1"/>
    <property type="match status" value="1"/>
</dbReference>
<dbReference type="RefSeq" id="XP_019043009.1">
    <property type="nucleotide sequence ID" value="XM_019195296.1"/>
</dbReference>
<dbReference type="AlphaFoldDB" id="A0A1B9FT45"/>
<feature type="domain" description="MIF4G-like type 1" evidence="2">
    <location>
        <begin position="380"/>
        <end position="568"/>
    </location>
</feature>
<gene>
    <name evidence="4" type="ORF">I302_08719</name>
    <name evidence="5" type="ORF">I302_105438</name>
</gene>
<evidence type="ECO:0000259" key="3">
    <source>
        <dbReference type="Pfam" id="PF09090"/>
    </source>
</evidence>
<dbReference type="GO" id="GO:0000339">
    <property type="term" value="F:RNA cap binding"/>
    <property type="evidence" value="ECO:0007669"/>
    <property type="project" value="InterPro"/>
</dbReference>
<dbReference type="Proteomes" id="UP000092730">
    <property type="component" value="Chromosome 3"/>
</dbReference>
<dbReference type="Gene3D" id="1.25.40.180">
    <property type="match status" value="3"/>
</dbReference>
<dbReference type="InterPro" id="IPR016024">
    <property type="entry name" value="ARM-type_fold"/>
</dbReference>
<dbReference type="Pfam" id="PF09088">
    <property type="entry name" value="MIF4G_like"/>
    <property type="match status" value="1"/>
</dbReference>
<dbReference type="EMBL" id="KI894026">
    <property type="protein sequence ID" value="OCF21939.1"/>
    <property type="molecule type" value="Genomic_DNA"/>
</dbReference>
<evidence type="ECO:0000259" key="2">
    <source>
        <dbReference type="Pfam" id="PF09088"/>
    </source>
</evidence>
<dbReference type="GO" id="GO:0003729">
    <property type="term" value="F:mRNA binding"/>
    <property type="evidence" value="ECO:0007669"/>
    <property type="project" value="TreeGrafter"/>
</dbReference>
<dbReference type="InterPro" id="IPR015172">
    <property type="entry name" value="MIF4G-like_typ-1"/>
</dbReference>
<dbReference type="Pfam" id="PF09090">
    <property type="entry name" value="MIF4G_like_2"/>
    <property type="match status" value="1"/>
</dbReference>
<accession>A0A1B9FT45</accession>
<dbReference type="GO" id="GO:0005846">
    <property type="term" value="C:nuclear cap binding complex"/>
    <property type="evidence" value="ECO:0007669"/>
    <property type="project" value="InterPro"/>
</dbReference>
<proteinExistence type="predicted"/>
<sequence length="919" mass="102986">MSYNNGFNPSQMMGFGNPYAQAFGSPGGGYGSPGRGGGRGRGRDDRRGGRGGGRGGGGQRDSRPPIPENSNARMRKMVLKLGDDDEYDPVDDPHRLSRVLKRAWREGSAGVCEGFRISVTQQPHKHSYLVVLLLSLSRRSSPTAATEGDDAQLGDKRKADDTEEDIEYGREVMEDLSRALRGWVEVREWQNVRLGFQFFSLLVPAGLVTSTSLLGVCKSLLAVLEEVGGGGDRAERAVRAVGEGLIRSGKVLYESHPDEVENLISSIEGYIIGRRNEVKSLVDPFSPILSEGQEPNPTPDTLDNFLSALHALRANSFAPPNSLPRYWEHATLSEGAIQSDPYELSPVSMPPEMYAVDSNDLDKGEGRIGNIRLFGDDVVPPPETLEGWVLQSLVLDLINIYEVNRKESASLLLSLKKFLPRNTFKPTNPPENPDEEVSTWSNESLIISTLLNSLLTLPRSTYKSIYYGSVITELCKISPNTVAPPVGRAVRKIFNYLGTDALDIECQDRVAVWFSTHLSNFGFQWMWKEWIPDLDLPLSHPKRAFMRRVTELEVRLAYYDRIYDTLPEPMKAEGAGVISSESPEPFWPYEKPDHPLHAEAKELLHLFRTKTSPSDVRSYLESLPGSISGEPISEDIRKMVFETLLHLGSRSFSHFLNATERYLDLLRYLTSESSSRRVLLDSVWTYWKYSHQQKLITVDKYLQYGILEGLDIVNFLFSSSSSEGEEEGWTDGWEWEILKMTIEKHVGRVQSIRNRMKLIEREDEMARARRAAEVLERGGGVGEGGEEDLEEDVRPEGSKAFNDAQTSLDIQSTRLEKILIASIKQFVLSLSPVSSSESTSVNQGLKGVLTLLQSGEEGLWSVRARLGWYREFVRLWSAHLIPLAEPIENTVFSLLTPTDDVERRVVEIVRGVWNSALEM</sequence>
<name>A0A1B9FT45_9TREE</name>
<dbReference type="FunFam" id="1.25.40.180:FF:000063">
    <property type="entry name" value="Unplaced genomic scaffold supercont1.20, whole genome shotgun sequence"/>
    <property type="match status" value="1"/>
</dbReference>
<dbReference type="GO" id="GO:0000184">
    <property type="term" value="P:nuclear-transcribed mRNA catabolic process, nonsense-mediated decay"/>
    <property type="evidence" value="ECO:0007669"/>
    <property type="project" value="TreeGrafter"/>
</dbReference>
<evidence type="ECO:0000313" key="4">
    <source>
        <dbReference type="EMBL" id="OCF21939.1"/>
    </source>
</evidence>
<dbReference type="EMBL" id="CP144543">
    <property type="protein sequence ID" value="WVW83418.1"/>
    <property type="molecule type" value="Genomic_DNA"/>
</dbReference>
<protein>
    <recommendedName>
        <fullName evidence="7">Nuclear cap-binding protein subunit 1</fullName>
    </recommendedName>
</protein>
<evidence type="ECO:0008006" key="7">
    <source>
        <dbReference type="Google" id="ProtNLM"/>
    </source>
</evidence>
<feature type="region of interest" description="Disordered" evidence="1">
    <location>
        <begin position="141"/>
        <end position="164"/>
    </location>
</feature>
<dbReference type="KEGG" id="kbi:30213118"/>
<dbReference type="STRING" id="1296100.A0A1B9FT45"/>
<dbReference type="PANTHER" id="PTHR12412">
    <property type="entry name" value="CAP BINDING PROTEIN"/>
    <property type="match status" value="1"/>
</dbReference>
<evidence type="ECO:0000313" key="6">
    <source>
        <dbReference type="Proteomes" id="UP000092730"/>
    </source>
</evidence>
<evidence type="ECO:0000256" key="1">
    <source>
        <dbReference type="SAM" id="MobiDB-lite"/>
    </source>
</evidence>
<reference evidence="4" key="3">
    <citation type="submission" date="2014-01" db="EMBL/GenBank/DDBJ databases">
        <title>Evolution of pathogenesis and genome organization in the Tremellales.</title>
        <authorList>
            <person name="Cuomo C."/>
            <person name="Litvintseva A."/>
            <person name="Heitman J."/>
            <person name="Chen Y."/>
            <person name="Sun S."/>
            <person name="Springer D."/>
            <person name="Dromer F."/>
            <person name="Young S."/>
            <person name="Zeng Q."/>
            <person name="Chapman S."/>
            <person name="Gujja S."/>
            <person name="Saif S."/>
            <person name="Birren B."/>
        </authorList>
    </citation>
    <scope>NUCLEOTIDE SEQUENCE</scope>
    <source>
        <strain evidence="4">CBS 10118</strain>
    </source>
</reference>
<keyword evidence="6" id="KW-1185">Reference proteome</keyword>